<keyword evidence="2" id="KW-1185">Reference proteome</keyword>
<dbReference type="Proteomes" id="UP001149090">
    <property type="component" value="Unassembled WGS sequence"/>
</dbReference>
<reference evidence="1" key="1">
    <citation type="submission" date="2022-10" db="EMBL/GenBank/DDBJ databases">
        <title>Novel sulphate-reducing endosymbionts in the free-living metamonad Anaeramoeba.</title>
        <authorList>
            <person name="Jerlstrom-Hultqvist J."/>
            <person name="Cepicka I."/>
            <person name="Gallot-Lavallee L."/>
            <person name="Salas-Leiva D."/>
            <person name="Curtis B.A."/>
            <person name="Zahonova K."/>
            <person name="Pipaliya S."/>
            <person name="Dacks J."/>
            <person name="Roger A.J."/>
        </authorList>
    </citation>
    <scope>NUCLEOTIDE SEQUENCE</scope>
    <source>
        <strain evidence="1">BMAN</strain>
    </source>
</reference>
<evidence type="ECO:0000313" key="1">
    <source>
        <dbReference type="EMBL" id="KAJ5073018.1"/>
    </source>
</evidence>
<name>A0A9Q0RB02_ANAIG</name>
<sequence>MNPQINNQLKMIIYKNGLNIYNNDMEKNISKISSFLFIIKDIEKEKESNNNNNDIYIEEEKNFESKYQKEYNLNLSQYNSDFDCNSDYFPELKKNKKINDKINYEIE</sequence>
<proteinExistence type="predicted"/>
<gene>
    <name evidence="1" type="ORF">M0811_09232</name>
</gene>
<organism evidence="1 2">
    <name type="scientific">Anaeramoeba ignava</name>
    <name type="common">Anaerobic marine amoeba</name>
    <dbReference type="NCBI Taxonomy" id="1746090"/>
    <lineage>
        <taxon>Eukaryota</taxon>
        <taxon>Metamonada</taxon>
        <taxon>Anaeramoebidae</taxon>
        <taxon>Anaeramoeba</taxon>
    </lineage>
</organism>
<evidence type="ECO:0000313" key="2">
    <source>
        <dbReference type="Proteomes" id="UP001149090"/>
    </source>
</evidence>
<protein>
    <submittedName>
        <fullName evidence="1">Uncharacterized protein</fullName>
    </submittedName>
</protein>
<dbReference type="AlphaFoldDB" id="A0A9Q0RB02"/>
<dbReference type="EMBL" id="JAPDFW010000078">
    <property type="protein sequence ID" value="KAJ5073018.1"/>
    <property type="molecule type" value="Genomic_DNA"/>
</dbReference>
<accession>A0A9Q0RB02</accession>
<comment type="caution">
    <text evidence="1">The sequence shown here is derived from an EMBL/GenBank/DDBJ whole genome shotgun (WGS) entry which is preliminary data.</text>
</comment>